<feature type="repeat" description="TPR" evidence="3">
    <location>
        <begin position="336"/>
        <end position="369"/>
    </location>
</feature>
<dbReference type="Gene3D" id="1.25.40.10">
    <property type="entry name" value="Tetratricopeptide repeat domain"/>
    <property type="match status" value="3"/>
</dbReference>
<feature type="repeat" description="TPR" evidence="3">
    <location>
        <begin position="302"/>
        <end position="335"/>
    </location>
</feature>
<evidence type="ECO:0000313" key="5">
    <source>
        <dbReference type="EMBL" id="AYQ55927.1"/>
    </source>
</evidence>
<protein>
    <recommendedName>
        <fullName evidence="4">FRG domain-containing protein</fullName>
    </recommendedName>
</protein>
<accession>A0A3G3IJ90</accession>
<feature type="repeat" description="TPR" evidence="3">
    <location>
        <begin position="404"/>
        <end position="436"/>
    </location>
</feature>
<dbReference type="PROSITE" id="PS50293">
    <property type="entry name" value="TPR_REGION"/>
    <property type="match status" value="4"/>
</dbReference>
<gene>
    <name evidence="5" type="ORF">MS2017_0171</name>
</gene>
<dbReference type="EMBL" id="CP024634">
    <property type="protein sequence ID" value="AYQ55927.1"/>
    <property type="molecule type" value="Genomic_DNA"/>
</dbReference>
<dbReference type="AlphaFoldDB" id="A0A3G3IJ90"/>
<dbReference type="Pfam" id="PF13181">
    <property type="entry name" value="TPR_8"/>
    <property type="match status" value="1"/>
</dbReference>
<dbReference type="PROSITE" id="PS50005">
    <property type="entry name" value="TPR"/>
    <property type="match status" value="5"/>
</dbReference>
<proteinExistence type="predicted"/>
<name>A0A3G3IJ90_9GAMM</name>
<feature type="domain" description="FRG" evidence="4">
    <location>
        <begin position="2"/>
        <end position="88"/>
    </location>
</feature>
<dbReference type="InterPro" id="IPR011990">
    <property type="entry name" value="TPR-like_helical_dom_sf"/>
</dbReference>
<dbReference type="InterPro" id="IPR014966">
    <property type="entry name" value="FRG-dom"/>
</dbReference>
<sequence length="474" mass="55723">MVSTASRRLKKSGFPNPSKEKYFEYHADLIKDARSYRYGQDSQLSDTGLLIDLQHYGAATGLIDFSEDFLIALWFACDNTNKTDGEVFFLNVQTNEFKPLDAQEEESKYSKSKKEELFTQEDQLYYLHTNFKSTARIFAQKGVFIFGYKKIDNIESIAIKESHKEAIRQELKQYFNIEEKNLFQDIYGFAQVNNTEHKYDIKIASDYFQEGYEEKNQEQKISLYQKAIEIDPNYYRAYYNIGTVYDELKEYQKAIDAYKEIIGIKPDYHFAHNNMGIDYNKLKEHQKAIDAYKEAIKIKPNHRAYYNMGIAYSKLKEYQKAIDAYKEAIRIKPDYHRACYSMGIAYSELKEYQKAIDAYKEAIRIKPDYHRACYNMGIAYSELKEYQKAIDAYKEAIRIKPDYHRAYSMGDAYNGLKEYQNAIDAYAKAIRNEPDLIAHSEKQNWRELETWVNNLPDSPTKQQNLSVLNQLKGN</sequence>
<dbReference type="SMART" id="SM00901">
    <property type="entry name" value="FRG"/>
    <property type="match status" value="1"/>
</dbReference>
<feature type="repeat" description="TPR" evidence="3">
    <location>
        <begin position="235"/>
        <end position="268"/>
    </location>
</feature>
<dbReference type="InterPro" id="IPR051685">
    <property type="entry name" value="Ycf3/AcsC/BcsC/TPR_MFPF"/>
</dbReference>
<dbReference type="PANTHER" id="PTHR44943:SF4">
    <property type="entry name" value="TPR REPEAT-CONTAINING PROTEIN MJ0798"/>
    <property type="match status" value="1"/>
</dbReference>
<reference evidence="5 6" key="1">
    <citation type="submission" date="2017-11" db="EMBL/GenBank/DDBJ databases">
        <title>Genome sequence of the bacterial symbiont EPR9N from a vent mussel Bathymodiolus thermophilus.</title>
        <authorList>
            <person name="Won Y.-J."/>
        </authorList>
    </citation>
    <scope>NUCLEOTIDE SEQUENCE [LARGE SCALE GENOMIC DNA]</scope>
    <source>
        <strain evidence="5 6">EPR9N</strain>
    </source>
</reference>
<dbReference type="Pfam" id="PF08867">
    <property type="entry name" value="FRG"/>
    <property type="match status" value="1"/>
</dbReference>
<evidence type="ECO:0000256" key="2">
    <source>
        <dbReference type="ARBA" id="ARBA00022803"/>
    </source>
</evidence>
<evidence type="ECO:0000256" key="3">
    <source>
        <dbReference type="PROSITE-ProRule" id="PRU00339"/>
    </source>
</evidence>
<dbReference type="Pfam" id="PF00515">
    <property type="entry name" value="TPR_1"/>
    <property type="match status" value="5"/>
</dbReference>
<organism evidence="5 6">
    <name type="scientific">Bathymodiolus thermophilus thioautotrophic gill symbiont</name>
    <dbReference type="NCBI Taxonomy" id="2360"/>
    <lineage>
        <taxon>Bacteria</taxon>
        <taxon>Pseudomonadati</taxon>
        <taxon>Pseudomonadota</taxon>
        <taxon>Gammaproteobacteria</taxon>
        <taxon>sulfur-oxidizing symbionts</taxon>
    </lineage>
</organism>
<dbReference type="KEGG" id="bthg:MS2017_0171"/>
<evidence type="ECO:0000313" key="6">
    <source>
        <dbReference type="Proteomes" id="UP000278334"/>
    </source>
</evidence>
<evidence type="ECO:0000259" key="4">
    <source>
        <dbReference type="SMART" id="SM00901"/>
    </source>
</evidence>
<dbReference type="SUPFAM" id="SSF48452">
    <property type="entry name" value="TPR-like"/>
    <property type="match status" value="1"/>
</dbReference>
<keyword evidence="2 3" id="KW-0802">TPR repeat</keyword>
<dbReference type="SMART" id="SM00028">
    <property type="entry name" value="TPR"/>
    <property type="match status" value="7"/>
</dbReference>
<feature type="repeat" description="TPR" evidence="3">
    <location>
        <begin position="370"/>
        <end position="403"/>
    </location>
</feature>
<dbReference type="PANTHER" id="PTHR44943">
    <property type="entry name" value="CELLULOSE SYNTHASE OPERON PROTEIN C"/>
    <property type="match status" value="1"/>
</dbReference>
<dbReference type="Proteomes" id="UP000278334">
    <property type="component" value="Chromosome"/>
</dbReference>
<keyword evidence="1" id="KW-0677">Repeat</keyword>
<evidence type="ECO:0000256" key="1">
    <source>
        <dbReference type="ARBA" id="ARBA00022737"/>
    </source>
</evidence>
<dbReference type="InterPro" id="IPR019734">
    <property type="entry name" value="TPR_rpt"/>
</dbReference>